<name>A0A0C3E316_OIDMZ</name>
<dbReference type="GO" id="GO:0016787">
    <property type="term" value="F:hydrolase activity"/>
    <property type="evidence" value="ECO:0007669"/>
    <property type="project" value="UniProtKB-KW"/>
</dbReference>
<gene>
    <name evidence="5" type="ORF">OIDMADRAFT_141058</name>
</gene>
<dbReference type="InterPro" id="IPR002018">
    <property type="entry name" value="CarbesteraseB"/>
</dbReference>
<evidence type="ECO:0000256" key="2">
    <source>
        <dbReference type="ARBA" id="ARBA00022801"/>
    </source>
</evidence>
<dbReference type="InterPro" id="IPR050309">
    <property type="entry name" value="Type-B_Carboxylest/Lipase"/>
</dbReference>
<accession>A0A0C3E316</accession>
<dbReference type="EMBL" id="KN832870">
    <property type="protein sequence ID" value="KIN08738.1"/>
    <property type="molecule type" value="Genomic_DNA"/>
</dbReference>
<dbReference type="OrthoDB" id="408631at2759"/>
<evidence type="ECO:0000256" key="1">
    <source>
        <dbReference type="ARBA" id="ARBA00005964"/>
    </source>
</evidence>
<sequence length="522" mass="56452">MQYLPLFARILGASTSTASPTNSGSGHGKWIVGQIVKTTSGLVQGHPASNATGVSEYLGIPYALPPVGSLRFQPPIKYHGHDTINGTNFNRVTDISKGYGCIQSNISSSDAHFPDDLIKSYGITEAGLRILVEETNPGIKFSEDCLSLNVWTKPEVGEKSKAVLVWVHGGSYVSGSSALSMYNGQFFAAQEDVVIVSINYRLTIFGFPGNPLSSPNLGLLDQRMAVEWVRDNIAAFGGDPSRITLFGESAGGISVDHYSYAWRHDPIVHALVPMSGLASSLGLRTKELGEELWFNASEAVGCGGQNTSVVEVYKCMMTKPAEDIVKGLVNTIDGPISLPYSPTVDNIIVFANYNGLPSATLPMVVGCTDFEGGLFRVFVPKGAPDGFWAHESQIQFVCPAAVRANISVQAGNPTWRYRYMGVFPNLILSTNPQSGAYHSGELPPLFDTVAQDLIASTPEEIAIGNYMRGAWAAFAKDPVHGLERYEDGWPRYSVDKPSLIRIGYENRTRANLVNGNYYDDGC</sequence>
<evidence type="ECO:0000313" key="6">
    <source>
        <dbReference type="Proteomes" id="UP000054321"/>
    </source>
</evidence>
<comment type="similarity">
    <text evidence="1 3">Belongs to the type-B carboxylesterase/lipase family.</text>
</comment>
<dbReference type="PROSITE" id="PS00122">
    <property type="entry name" value="CARBOXYLESTERASE_B_1"/>
    <property type="match status" value="1"/>
</dbReference>
<reference evidence="6" key="2">
    <citation type="submission" date="2015-01" db="EMBL/GenBank/DDBJ databases">
        <title>Evolutionary Origins and Diversification of the Mycorrhizal Mutualists.</title>
        <authorList>
            <consortium name="DOE Joint Genome Institute"/>
            <consortium name="Mycorrhizal Genomics Consortium"/>
            <person name="Kohler A."/>
            <person name="Kuo A."/>
            <person name="Nagy L.G."/>
            <person name="Floudas D."/>
            <person name="Copeland A."/>
            <person name="Barry K.W."/>
            <person name="Cichocki N."/>
            <person name="Veneault-Fourrey C."/>
            <person name="LaButti K."/>
            <person name="Lindquist E.A."/>
            <person name="Lipzen A."/>
            <person name="Lundell T."/>
            <person name="Morin E."/>
            <person name="Murat C."/>
            <person name="Riley R."/>
            <person name="Ohm R."/>
            <person name="Sun H."/>
            <person name="Tunlid A."/>
            <person name="Henrissat B."/>
            <person name="Grigoriev I.V."/>
            <person name="Hibbett D.S."/>
            <person name="Martin F."/>
        </authorList>
    </citation>
    <scope>NUCLEOTIDE SEQUENCE [LARGE SCALE GENOMIC DNA]</scope>
    <source>
        <strain evidence="6">Zn</strain>
    </source>
</reference>
<keyword evidence="6" id="KW-1185">Reference proteome</keyword>
<dbReference type="Proteomes" id="UP000054321">
    <property type="component" value="Unassembled WGS sequence"/>
</dbReference>
<dbReference type="SUPFAM" id="SSF53474">
    <property type="entry name" value="alpha/beta-Hydrolases"/>
    <property type="match status" value="1"/>
</dbReference>
<evidence type="ECO:0000259" key="4">
    <source>
        <dbReference type="Pfam" id="PF00135"/>
    </source>
</evidence>
<proteinExistence type="inferred from homology"/>
<organism evidence="5 6">
    <name type="scientific">Oidiodendron maius (strain Zn)</name>
    <dbReference type="NCBI Taxonomy" id="913774"/>
    <lineage>
        <taxon>Eukaryota</taxon>
        <taxon>Fungi</taxon>
        <taxon>Dikarya</taxon>
        <taxon>Ascomycota</taxon>
        <taxon>Pezizomycotina</taxon>
        <taxon>Leotiomycetes</taxon>
        <taxon>Leotiomycetes incertae sedis</taxon>
        <taxon>Myxotrichaceae</taxon>
        <taxon>Oidiodendron</taxon>
    </lineage>
</organism>
<dbReference type="EC" id="3.1.1.-" evidence="3"/>
<dbReference type="Gene3D" id="3.40.50.1820">
    <property type="entry name" value="alpha/beta hydrolase"/>
    <property type="match status" value="2"/>
</dbReference>
<dbReference type="PANTHER" id="PTHR11559">
    <property type="entry name" value="CARBOXYLESTERASE"/>
    <property type="match status" value="1"/>
</dbReference>
<dbReference type="ESTHER" id="9pezi-a0a0c3e316">
    <property type="family name" value="Fungal_carboxylesterase_lipase"/>
</dbReference>
<evidence type="ECO:0000313" key="5">
    <source>
        <dbReference type="EMBL" id="KIN08738.1"/>
    </source>
</evidence>
<protein>
    <recommendedName>
        <fullName evidence="3">Carboxylic ester hydrolase</fullName>
        <ecNumber evidence="3">3.1.1.-</ecNumber>
    </recommendedName>
</protein>
<dbReference type="HOGENOM" id="CLU_006586_15_2_1"/>
<evidence type="ECO:0000256" key="3">
    <source>
        <dbReference type="RuleBase" id="RU361235"/>
    </source>
</evidence>
<feature type="domain" description="Carboxylesterase type B" evidence="4">
    <location>
        <begin position="34"/>
        <end position="380"/>
    </location>
</feature>
<dbReference type="STRING" id="913774.A0A0C3E316"/>
<keyword evidence="2 3" id="KW-0378">Hydrolase</keyword>
<dbReference type="InterPro" id="IPR019826">
    <property type="entry name" value="Carboxylesterase_B_AS"/>
</dbReference>
<dbReference type="InterPro" id="IPR029058">
    <property type="entry name" value="AB_hydrolase_fold"/>
</dbReference>
<dbReference type="InParanoid" id="A0A0C3E316"/>
<reference evidence="5 6" key="1">
    <citation type="submission" date="2014-04" db="EMBL/GenBank/DDBJ databases">
        <authorList>
            <consortium name="DOE Joint Genome Institute"/>
            <person name="Kuo A."/>
            <person name="Martino E."/>
            <person name="Perotto S."/>
            <person name="Kohler A."/>
            <person name="Nagy L.G."/>
            <person name="Floudas D."/>
            <person name="Copeland A."/>
            <person name="Barry K.W."/>
            <person name="Cichocki N."/>
            <person name="Veneault-Fourrey C."/>
            <person name="LaButti K."/>
            <person name="Lindquist E.A."/>
            <person name="Lipzen A."/>
            <person name="Lundell T."/>
            <person name="Morin E."/>
            <person name="Murat C."/>
            <person name="Sun H."/>
            <person name="Tunlid A."/>
            <person name="Henrissat B."/>
            <person name="Grigoriev I.V."/>
            <person name="Hibbett D.S."/>
            <person name="Martin F."/>
            <person name="Nordberg H.P."/>
            <person name="Cantor M.N."/>
            <person name="Hua S.X."/>
        </authorList>
    </citation>
    <scope>NUCLEOTIDE SEQUENCE [LARGE SCALE GENOMIC DNA]</scope>
    <source>
        <strain evidence="5 6">Zn</strain>
    </source>
</reference>
<dbReference type="AlphaFoldDB" id="A0A0C3E316"/>
<dbReference type="Pfam" id="PF00135">
    <property type="entry name" value="COesterase"/>
    <property type="match status" value="1"/>
</dbReference>